<proteinExistence type="inferred from homology"/>
<dbReference type="Pfam" id="PF01431">
    <property type="entry name" value="Peptidase_M13"/>
    <property type="match status" value="1"/>
</dbReference>
<dbReference type="EMBL" id="ADNU01000030">
    <property type="protein sequence ID" value="EFG47687.1"/>
    <property type="molecule type" value="Genomic_DNA"/>
</dbReference>
<dbReference type="STRING" id="585530.HMPREF0183_1053"/>
<dbReference type="RefSeq" id="WP_005883518.1">
    <property type="nucleotide sequence ID" value="NZ_ADNU01000030.1"/>
</dbReference>
<dbReference type="GO" id="GO:0046872">
    <property type="term" value="F:metal ion binding"/>
    <property type="evidence" value="ECO:0007669"/>
    <property type="project" value="UniProtKB-KW"/>
</dbReference>
<evidence type="ECO:0000256" key="4">
    <source>
        <dbReference type="ARBA" id="ARBA00022723"/>
    </source>
</evidence>
<dbReference type="InterPro" id="IPR042089">
    <property type="entry name" value="Peptidase_M13_dom_2"/>
</dbReference>
<dbReference type="eggNOG" id="COG3590">
    <property type="taxonomic scope" value="Bacteria"/>
</dbReference>
<sequence length="660" mass="73326">MTVLPTDDFFRHVNGQWLDTFEIPQDRAGDGQMRQLHDAAEVAVRDIITGLGAGAGDGADAQAGSAGPEEATAGAVAPAGSPAQMVSDLYSSFMDTQTIEDRGLEPLQPLFDLVKGAKNHQELARVSGELYRHGVSGVIAAYVSPDAMKSDTYAMYMMQDGITLPDESYYSDEQYSEIRTEFVEHIERLAQLTDLVKHTGFTSSDLATHVLAIETDMASHHWDRVAVRDAQKTYNPVTRAELVELTEGFDIDAWLDALGVDPSVDHFIVGQPSAITGDTDVWAQSDLEVLKAWTIYQILNSRTGALPEAVVDEHFDFFSRTLSGTPQIRERWKRGVSLVEGYLGEVVGKLYVEKYFPPESKDAIRELVDALIEAYRQSITNLDWMGEETKQKALTKLSQFTPKVGYPDVWREYNFEVKADDLAGNVDRATVAETKRHIDRINQPIDPHEWLMNPQTVNAYYHPVLNEIVFPAAILQPPFFDADGLPASNFGAIGAVIGHEIGHGFDDQGSRYDGTGNLVNWWTDEDRECFTERVQGLIDQYDVLVPEGLDPSDTVNGSLTVGENIGDLGGLGIAWKALNIASDGNVSEDDARAFFTAWAIAWKSKFRAEERRRRLAVDPHSPEEFRCNQVLKNMDAFHETFGTKPGDGMWLDPAERVSIW</sequence>
<evidence type="ECO:0000256" key="8">
    <source>
        <dbReference type="SAM" id="MobiDB-lite"/>
    </source>
</evidence>
<dbReference type="PROSITE" id="PS51885">
    <property type="entry name" value="NEPRILYSIN"/>
    <property type="match status" value="1"/>
</dbReference>
<evidence type="ECO:0000256" key="3">
    <source>
        <dbReference type="ARBA" id="ARBA00022670"/>
    </source>
</evidence>
<gene>
    <name evidence="11" type="primary">pepO</name>
    <name evidence="11" type="ORF">HMPREF0183_1053</name>
</gene>
<dbReference type="Proteomes" id="UP000005714">
    <property type="component" value="Unassembled WGS sequence"/>
</dbReference>
<keyword evidence="12" id="KW-1185">Reference proteome</keyword>
<dbReference type="AlphaFoldDB" id="D4YM93"/>
<dbReference type="PRINTS" id="PR00786">
    <property type="entry name" value="NEPRILYSIN"/>
</dbReference>
<feature type="compositionally biased region" description="Low complexity" evidence="8">
    <location>
        <begin position="58"/>
        <end position="67"/>
    </location>
</feature>
<dbReference type="GO" id="GO:0016485">
    <property type="term" value="P:protein processing"/>
    <property type="evidence" value="ECO:0007669"/>
    <property type="project" value="TreeGrafter"/>
</dbReference>
<comment type="caution">
    <text evidence="11">The sequence shown here is derived from an EMBL/GenBank/DDBJ whole genome shotgun (WGS) entry which is preliminary data.</text>
</comment>
<dbReference type="GO" id="GO:0005886">
    <property type="term" value="C:plasma membrane"/>
    <property type="evidence" value="ECO:0007669"/>
    <property type="project" value="TreeGrafter"/>
</dbReference>
<dbReference type="InterPro" id="IPR024079">
    <property type="entry name" value="MetalloPept_cat_dom_sf"/>
</dbReference>
<dbReference type="InterPro" id="IPR018497">
    <property type="entry name" value="Peptidase_M13_C"/>
</dbReference>
<dbReference type="InterPro" id="IPR000718">
    <property type="entry name" value="Peptidase_M13"/>
</dbReference>
<dbReference type="EC" id="3.4.24.-" evidence="11"/>
<dbReference type="SUPFAM" id="SSF55486">
    <property type="entry name" value="Metalloproteases ('zincins'), catalytic domain"/>
    <property type="match status" value="1"/>
</dbReference>
<keyword evidence="6" id="KW-0862">Zinc</keyword>
<protein>
    <submittedName>
        <fullName evidence="11">Peptidase family M13</fullName>
        <ecNumber evidence="11">3.4.24.-</ecNumber>
    </submittedName>
</protein>
<evidence type="ECO:0000256" key="1">
    <source>
        <dbReference type="ARBA" id="ARBA00001947"/>
    </source>
</evidence>
<accession>D4YM93</accession>
<dbReference type="Gene3D" id="1.10.1380.10">
    <property type="entry name" value="Neutral endopeptidase , domain2"/>
    <property type="match status" value="1"/>
</dbReference>
<feature type="domain" description="Peptidase M13 C-terminal" evidence="9">
    <location>
        <begin position="458"/>
        <end position="657"/>
    </location>
</feature>
<evidence type="ECO:0000256" key="2">
    <source>
        <dbReference type="ARBA" id="ARBA00007357"/>
    </source>
</evidence>
<feature type="region of interest" description="Disordered" evidence="8">
    <location>
        <begin position="57"/>
        <end position="79"/>
    </location>
</feature>
<dbReference type="Gene3D" id="3.40.390.10">
    <property type="entry name" value="Collagenase (Catalytic Domain)"/>
    <property type="match status" value="1"/>
</dbReference>
<comment type="similarity">
    <text evidence="2">Belongs to the peptidase M13 family.</text>
</comment>
<evidence type="ECO:0000313" key="11">
    <source>
        <dbReference type="EMBL" id="EFG47687.1"/>
    </source>
</evidence>
<dbReference type="OrthoDB" id="9775677at2"/>
<name>D4YM93_9MICO</name>
<dbReference type="GO" id="GO:0004222">
    <property type="term" value="F:metalloendopeptidase activity"/>
    <property type="evidence" value="ECO:0007669"/>
    <property type="project" value="InterPro"/>
</dbReference>
<evidence type="ECO:0000313" key="12">
    <source>
        <dbReference type="Proteomes" id="UP000005714"/>
    </source>
</evidence>
<reference evidence="11 12" key="1">
    <citation type="submission" date="2010-04" db="EMBL/GenBank/DDBJ databases">
        <authorList>
            <person name="Qin X."/>
            <person name="Bachman B."/>
            <person name="Battles P."/>
            <person name="Bell A."/>
            <person name="Bess C."/>
            <person name="Bickham C."/>
            <person name="Chaboub L."/>
            <person name="Chen D."/>
            <person name="Coyle M."/>
            <person name="Deiros D.R."/>
            <person name="Dinh H."/>
            <person name="Forbes L."/>
            <person name="Fowler G."/>
            <person name="Francisco L."/>
            <person name="Fu Q."/>
            <person name="Gubbala S."/>
            <person name="Hale W."/>
            <person name="Han Y."/>
            <person name="Hemphill L."/>
            <person name="Highlander S.K."/>
            <person name="Hirani K."/>
            <person name="Hogues M."/>
            <person name="Jackson L."/>
            <person name="Jakkamsetti A."/>
            <person name="Javaid M."/>
            <person name="Jiang H."/>
            <person name="Korchina V."/>
            <person name="Kovar C."/>
            <person name="Lara F."/>
            <person name="Lee S."/>
            <person name="Mata R."/>
            <person name="Mathew T."/>
            <person name="Moen C."/>
            <person name="Morales K."/>
            <person name="Munidasa M."/>
            <person name="Nazareth L."/>
            <person name="Ngo R."/>
            <person name="Nguyen L."/>
            <person name="Okwuonu G."/>
            <person name="Ongeri F."/>
            <person name="Patil S."/>
            <person name="Petrosino J."/>
            <person name="Pham C."/>
            <person name="Pham P."/>
            <person name="Pu L.-L."/>
            <person name="Puazo M."/>
            <person name="Raj R."/>
            <person name="Reid J."/>
            <person name="Rouhana J."/>
            <person name="Saada N."/>
            <person name="Shang Y."/>
            <person name="Simmons D."/>
            <person name="Thornton R."/>
            <person name="Warren J."/>
            <person name="Weissenberger G."/>
            <person name="Zhang J."/>
            <person name="Zhang L."/>
            <person name="Zhou C."/>
            <person name="Zhu D."/>
            <person name="Muzny D."/>
            <person name="Worley K."/>
            <person name="Gibbs R."/>
        </authorList>
    </citation>
    <scope>NUCLEOTIDE SEQUENCE [LARGE SCALE GENOMIC DNA]</scope>
    <source>
        <strain evidence="11 12">ATCC 49030</strain>
    </source>
</reference>
<dbReference type="PANTHER" id="PTHR11733:SF167">
    <property type="entry name" value="FI17812P1-RELATED"/>
    <property type="match status" value="1"/>
</dbReference>
<dbReference type="PANTHER" id="PTHR11733">
    <property type="entry name" value="ZINC METALLOPROTEASE FAMILY M13 NEPRILYSIN-RELATED"/>
    <property type="match status" value="1"/>
</dbReference>
<keyword evidence="4" id="KW-0479">Metal-binding</keyword>
<evidence type="ECO:0000256" key="6">
    <source>
        <dbReference type="ARBA" id="ARBA00022833"/>
    </source>
</evidence>
<keyword evidence="3" id="KW-0645">Protease</keyword>
<evidence type="ECO:0000259" key="9">
    <source>
        <dbReference type="Pfam" id="PF01431"/>
    </source>
</evidence>
<evidence type="ECO:0000259" key="10">
    <source>
        <dbReference type="Pfam" id="PF05649"/>
    </source>
</evidence>
<keyword evidence="7" id="KW-0482">Metalloprotease</keyword>
<dbReference type="CDD" id="cd08662">
    <property type="entry name" value="M13"/>
    <property type="match status" value="1"/>
</dbReference>
<keyword evidence="5 11" id="KW-0378">Hydrolase</keyword>
<dbReference type="InterPro" id="IPR008753">
    <property type="entry name" value="Peptidase_M13_N"/>
</dbReference>
<comment type="cofactor">
    <cofactor evidence="1">
        <name>Zn(2+)</name>
        <dbReference type="ChEBI" id="CHEBI:29105"/>
    </cofactor>
</comment>
<evidence type="ECO:0000256" key="7">
    <source>
        <dbReference type="ARBA" id="ARBA00023049"/>
    </source>
</evidence>
<dbReference type="Pfam" id="PF05649">
    <property type="entry name" value="Peptidase_M13_N"/>
    <property type="match status" value="1"/>
</dbReference>
<feature type="domain" description="Peptidase M13 N-terminal" evidence="10">
    <location>
        <begin position="5"/>
        <end position="407"/>
    </location>
</feature>
<organism evidence="11 12">
    <name type="scientific">Brevibacterium mcbrellneri ATCC 49030</name>
    <dbReference type="NCBI Taxonomy" id="585530"/>
    <lineage>
        <taxon>Bacteria</taxon>
        <taxon>Bacillati</taxon>
        <taxon>Actinomycetota</taxon>
        <taxon>Actinomycetes</taxon>
        <taxon>Micrococcales</taxon>
        <taxon>Brevibacteriaceae</taxon>
        <taxon>Brevibacterium</taxon>
    </lineage>
</organism>
<evidence type="ECO:0000256" key="5">
    <source>
        <dbReference type="ARBA" id="ARBA00022801"/>
    </source>
</evidence>